<dbReference type="PANTHER" id="PTHR38593:SF1">
    <property type="entry name" value="BLR2558 PROTEIN"/>
    <property type="match status" value="1"/>
</dbReference>
<dbReference type="InterPro" id="IPR012347">
    <property type="entry name" value="Ferritin-like"/>
</dbReference>
<evidence type="ECO:0000313" key="3">
    <source>
        <dbReference type="Proteomes" id="UP000239340"/>
    </source>
</evidence>
<name>A0A2L0HA18_RHIFR</name>
<dbReference type="AlphaFoldDB" id="A0A2L0HA18"/>
<proteinExistence type="predicted"/>
<sequence>MRRRHVLCLAAAGALPIWPPLESAVAQEMAADDAERKHARSAMRVGALSLAASRTAENTTSDALLKQFAKWEIAEQEAVSNVLRSMEPYGGTSDGSGPPADAQLETMLDAEGRTALEKLRSLQGPAFDKAYVLLQSDGHKKLLAIHEEYVRSGRDRERRNVARLTRLLIEEHLEHLEMLRIRLG</sequence>
<dbReference type="Pfam" id="PF13628">
    <property type="entry name" value="DUF4142"/>
    <property type="match status" value="1"/>
</dbReference>
<dbReference type="InterPro" id="IPR025419">
    <property type="entry name" value="DUF4142"/>
</dbReference>
<feature type="domain" description="DUF4142" evidence="1">
    <location>
        <begin position="35"/>
        <end position="179"/>
    </location>
</feature>
<accession>A0A2L0HA18</accession>
<organism evidence="2 3">
    <name type="scientific">Rhizobium fredii</name>
    <name type="common">Sinorhizobium fredii</name>
    <dbReference type="NCBI Taxonomy" id="380"/>
    <lineage>
        <taxon>Bacteria</taxon>
        <taxon>Pseudomonadati</taxon>
        <taxon>Pseudomonadota</taxon>
        <taxon>Alphaproteobacteria</taxon>
        <taxon>Hyphomicrobiales</taxon>
        <taxon>Rhizobiaceae</taxon>
        <taxon>Sinorhizobium/Ensifer group</taxon>
        <taxon>Sinorhizobium</taxon>
    </lineage>
</organism>
<evidence type="ECO:0000313" key="2">
    <source>
        <dbReference type="EMBL" id="AUX78022.1"/>
    </source>
</evidence>
<dbReference type="PANTHER" id="PTHR38593">
    <property type="entry name" value="BLR2558 PROTEIN"/>
    <property type="match status" value="1"/>
</dbReference>
<dbReference type="Gene3D" id="1.20.1260.10">
    <property type="match status" value="1"/>
</dbReference>
<reference evidence="2 3" key="1">
    <citation type="submission" date="2017-10" db="EMBL/GenBank/DDBJ databases">
        <title>Analysis of the genome sequences of Rhizobium populations associated to common bean (phaseolus vulgaris).</title>
        <authorList>
            <person name="Bustos P."/>
            <person name="Santamaria R.I."/>
            <person name="Miranda-Sanchez F."/>
            <person name="Perez-Carrascal O."/>
            <person name="Juarez S."/>
            <person name="Lozano L."/>
            <person name="Martinez-Flores I."/>
            <person name="Vinuesa P."/>
            <person name="Martinez-Romero E."/>
            <person name="Cevallos M.A."/>
            <person name="Romero D."/>
            <person name="Davila G."/>
            <person name="Gonzalez V."/>
        </authorList>
    </citation>
    <scope>NUCLEOTIDE SEQUENCE [LARGE SCALE GENOMIC DNA]</scope>
    <source>
        <strain evidence="2 3">NXT3</strain>
    </source>
</reference>
<dbReference type="RefSeq" id="WP_104839795.1">
    <property type="nucleotide sequence ID" value="NZ_CP024307.1"/>
</dbReference>
<gene>
    <name evidence="2" type="ORF">NXT3_CH03494</name>
</gene>
<evidence type="ECO:0000259" key="1">
    <source>
        <dbReference type="Pfam" id="PF13628"/>
    </source>
</evidence>
<protein>
    <recommendedName>
        <fullName evidence="1">DUF4142 domain-containing protein</fullName>
    </recommendedName>
</protein>
<dbReference type="EMBL" id="CP024307">
    <property type="protein sequence ID" value="AUX78022.1"/>
    <property type="molecule type" value="Genomic_DNA"/>
</dbReference>
<dbReference type="Proteomes" id="UP000239340">
    <property type="component" value="Chromosome"/>
</dbReference>